<dbReference type="Proteomes" id="UP000694255">
    <property type="component" value="Unassembled WGS sequence"/>
</dbReference>
<gene>
    <name evidence="2" type="ORF">J8A68_001883</name>
</gene>
<dbReference type="RefSeq" id="XP_049264820.1">
    <property type="nucleotide sequence ID" value="XM_049405573.1"/>
</dbReference>
<feature type="region of interest" description="Disordered" evidence="1">
    <location>
        <begin position="81"/>
        <end position="100"/>
    </location>
</feature>
<evidence type="ECO:0000313" key="2">
    <source>
        <dbReference type="EMBL" id="KAG7664588.1"/>
    </source>
</evidence>
<keyword evidence="3" id="KW-1185">Reference proteome</keyword>
<protein>
    <submittedName>
        <fullName evidence="2">Uncharacterized protein</fullName>
    </submittedName>
</protein>
<reference evidence="2 3" key="1">
    <citation type="journal article" date="2021" name="DNA Res.">
        <title>Genome analysis of Candida subhashii reveals its hybrid nature and dual mitochondrial genome conformations.</title>
        <authorList>
            <person name="Mixao V."/>
            <person name="Hegedusova E."/>
            <person name="Saus E."/>
            <person name="Pryszcz L.P."/>
            <person name="Cillingova A."/>
            <person name="Nosek J."/>
            <person name="Gabaldon T."/>
        </authorList>
    </citation>
    <scope>NUCLEOTIDE SEQUENCE [LARGE SCALE GENOMIC DNA]</scope>
    <source>
        <strain evidence="2 3">CBS 10753</strain>
    </source>
</reference>
<comment type="caution">
    <text evidence="2">The sequence shown here is derived from an EMBL/GenBank/DDBJ whole genome shotgun (WGS) entry which is preliminary data.</text>
</comment>
<dbReference type="EMBL" id="JAGSYN010000070">
    <property type="protein sequence ID" value="KAG7664588.1"/>
    <property type="molecule type" value="Genomic_DNA"/>
</dbReference>
<dbReference type="GeneID" id="73468684"/>
<accession>A0A8J5QM18</accession>
<evidence type="ECO:0000313" key="3">
    <source>
        <dbReference type="Proteomes" id="UP000694255"/>
    </source>
</evidence>
<sequence length="100" mass="11043">MYSKISNRFQGSNNSKPKLTAKEFCKLDSTAKKTKHTSVDYFTNTKSALEKSAKSFTKNKPQVHQVRQFIDSATATSITNLKGSEIKSPPVESPAIETTS</sequence>
<name>A0A8J5QM18_9ASCO</name>
<proteinExistence type="predicted"/>
<organism evidence="2 3">
    <name type="scientific">[Candida] subhashii</name>
    <dbReference type="NCBI Taxonomy" id="561895"/>
    <lineage>
        <taxon>Eukaryota</taxon>
        <taxon>Fungi</taxon>
        <taxon>Dikarya</taxon>
        <taxon>Ascomycota</taxon>
        <taxon>Saccharomycotina</taxon>
        <taxon>Pichiomycetes</taxon>
        <taxon>Debaryomycetaceae</taxon>
        <taxon>Spathaspora</taxon>
    </lineage>
</organism>
<evidence type="ECO:0000256" key="1">
    <source>
        <dbReference type="SAM" id="MobiDB-lite"/>
    </source>
</evidence>
<dbReference type="AlphaFoldDB" id="A0A8J5QM18"/>